<dbReference type="AlphaFoldDB" id="A0A3P1BSC0"/>
<evidence type="ECO:0000259" key="3">
    <source>
        <dbReference type="Pfam" id="PF13568"/>
    </source>
</evidence>
<dbReference type="EMBL" id="RQJO01000008">
    <property type="protein sequence ID" value="RRB04005.1"/>
    <property type="molecule type" value="Genomic_DNA"/>
</dbReference>
<feature type="chain" id="PRO_5018305852" evidence="2">
    <location>
        <begin position="21"/>
        <end position="283"/>
    </location>
</feature>
<organism evidence="4 5">
    <name type="scientific">Larkinella rosea</name>
    <dbReference type="NCBI Taxonomy" id="2025312"/>
    <lineage>
        <taxon>Bacteria</taxon>
        <taxon>Pseudomonadati</taxon>
        <taxon>Bacteroidota</taxon>
        <taxon>Cytophagia</taxon>
        <taxon>Cytophagales</taxon>
        <taxon>Spirosomataceae</taxon>
        <taxon>Larkinella</taxon>
    </lineage>
</organism>
<evidence type="ECO:0000256" key="2">
    <source>
        <dbReference type="SAM" id="SignalP"/>
    </source>
</evidence>
<dbReference type="InterPro" id="IPR025665">
    <property type="entry name" value="Beta-barrel_OMP_2"/>
</dbReference>
<reference evidence="4 5" key="1">
    <citation type="submission" date="2018-11" db="EMBL/GenBank/DDBJ databases">
        <authorList>
            <person name="Zhou Z."/>
            <person name="Wang G."/>
        </authorList>
    </citation>
    <scope>NUCLEOTIDE SEQUENCE [LARGE SCALE GENOMIC DNA]</scope>
    <source>
        <strain evidence="4 5">KCTC52004</strain>
    </source>
</reference>
<feature type="region of interest" description="Disordered" evidence="1">
    <location>
        <begin position="76"/>
        <end position="110"/>
    </location>
</feature>
<sequence length="283" mass="30014">MKTQLTLLATCLLGVQLANGQNTTSTTSTTSTSTYSAPVTDTTKTTGTTYTTSPDTPSTDNAVNANRTTETTVTTPAATNGYTTTTTTTTTTDDQMSRENRDKAEKPGGKSGKFGIYAGVNISKFVNEPIPDDAFRAGWQAGLYGRTGGTIFGQIGLEYRNSTNNLIRTGPGSTSGTIADQIRGKIDMHFLAIPAYVGARIGNTLGLRVQAGAELASLVAVGPNNFQLGKDDLNRTILNGLLGAGINLGPLTLDVVYNHGLQHVFDDADTKRRIWAFNLGFRF</sequence>
<dbReference type="Proteomes" id="UP000271925">
    <property type="component" value="Unassembled WGS sequence"/>
</dbReference>
<dbReference type="Pfam" id="PF13568">
    <property type="entry name" value="OMP_b-brl_2"/>
    <property type="match status" value="1"/>
</dbReference>
<feature type="compositionally biased region" description="Basic and acidic residues" evidence="1">
    <location>
        <begin position="95"/>
        <end position="108"/>
    </location>
</feature>
<proteinExistence type="predicted"/>
<dbReference type="RefSeq" id="WP_124874299.1">
    <property type="nucleotide sequence ID" value="NZ_RQJO01000008.1"/>
</dbReference>
<keyword evidence="2" id="KW-0732">Signal</keyword>
<feature type="region of interest" description="Disordered" evidence="1">
    <location>
        <begin position="21"/>
        <end position="63"/>
    </location>
</feature>
<feature type="compositionally biased region" description="Low complexity" evidence="1">
    <location>
        <begin position="76"/>
        <end position="92"/>
    </location>
</feature>
<comment type="caution">
    <text evidence="4">The sequence shown here is derived from an EMBL/GenBank/DDBJ whole genome shotgun (WGS) entry which is preliminary data.</text>
</comment>
<accession>A0A3P1BSC0</accession>
<evidence type="ECO:0000256" key="1">
    <source>
        <dbReference type="SAM" id="MobiDB-lite"/>
    </source>
</evidence>
<evidence type="ECO:0000313" key="4">
    <source>
        <dbReference type="EMBL" id="RRB04005.1"/>
    </source>
</evidence>
<evidence type="ECO:0000313" key="5">
    <source>
        <dbReference type="Proteomes" id="UP000271925"/>
    </source>
</evidence>
<name>A0A3P1BSC0_9BACT</name>
<protein>
    <submittedName>
        <fullName evidence="4">PorT family protein</fullName>
    </submittedName>
</protein>
<dbReference type="OrthoDB" id="955632at2"/>
<feature type="signal peptide" evidence="2">
    <location>
        <begin position="1"/>
        <end position="20"/>
    </location>
</feature>
<gene>
    <name evidence="4" type="ORF">EHT25_10775</name>
</gene>
<feature type="compositionally biased region" description="Low complexity" evidence="1">
    <location>
        <begin position="23"/>
        <end position="63"/>
    </location>
</feature>
<feature type="domain" description="Outer membrane protein beta-barrel" evidence="3">
    <location>
        <begin position="113"/>
        <end position="266"/>
    </location>
</feature>
<keyword evidence="5" id="KW-1185">Reference proteome</keyword>